<dbReference type="AlphaFoldDB" id="A0AA86UQJ5"/>
<reference evidence="2" key="1">
    <citation type="submission" date="2023-06" db="EMBL/GenBank/DDBJ databases">
        <authorList>
            <person name="Kurt Z."/>
        </authorList>
    </citation>
    <scope>NUCLEOTIDE SEQUENCE</scope>
</reference>
<feature type="domain" description="SprT-like" evidence="1">
    <location>
        <begin position="14"/>
        <end position="158"/>
    </location>
</feature>
<gene>
    <name evidence="4" type="ORF">HINF_LOCUS40764</name>
    <name evidence="2" type="ORF">HINF_LOCUS48452</name>
    <name evidence="3" type="ORF">HINF_LOCUS60928</name>
    <name evidence="5" type="ORF">HINF_LOCUS74076</name>
</gene>
<evidence type="ECO:0000313" key="3">
    <source>
        <dbReference type="EMBL" id="CAI9973283.1"/>
    </source>
</evidence>
<keyword evidence="6" id="KW-1185">Reference proteome</keyword>
<protein>
    <submittedName>
        <fullName evidence="2">SprT-like family protein</fullName>
    </submittedName>
    <submittedName>
        <fullName evidence="4">SprT-like_family protein</fullName>
    </submittedName>
</protein>
<dbReference type="GO" id="GO:0004222">
    <property type="term" value="F:metalloendopeptidase activity"/>
    <property type="evidence" value="ECO:0007669"/>
    <property type="project" value="InterPro"/>
</dbReference>
<proteinExistence type="predicted"/>
<name>A0AA86UQJ5_9EUKA</name>
<dbReference type="InterPro" id="IPR006640">
    <property type="entry name" value="SprT-like_domain"/>
</dbReference>
<organism evidence="2">
    <name type="scientific">Hexamita inflata</name>
    <dbReference type="NCBI Taxonomy" id="28002"/>
    <lineage>
        <taxon>Eukaryota</taxon>
        <taxon>Metamonada</taxon>
        <taxon>Diplomonadida</taxon>
        <taxon>Hexamitidae</taxon>
        <taxon>Hexamitinae</taxon>
        <taxon>Hexamita</taxon>
    </lineage>
</organism>
<evidence type="ECO:0000313" key="2">
    <source>
        <dbReference type="EMBL" id="CAI9960807.1"/>
    </source>
</evidence>
<dbReference type="EMBL" id="CATOUU010000936">
    <property type="protein sequence ID" value="CAI9960807.1"/>
    <property type="molecule type" value="Genomic_DNA"/>
</dbReference>
<dbReference type="GO" id="GO:0003697">
    <property type="term" value="F:single-stranded DNA binding"/>
    <property type="evidence" value="ECO:0007669"/>
    <property type="project" value="InterPro"/>
</dbReference>
<evidence type="ECO:0000313" key="4">
    <source>
        <dbReference type="EMBL" id="CAL6044861.1"/>
    </source>
</evidence>
<dbReference type="EMBL" id="CAXDID020000161">
    <property type="protein sequence ID" value="CAL6044861.1"/>
    <property type="molecule type" value="Genomic_DNA"/>
</dbReference>
<reference evidence="4 6" key="2">
    <citation type="submission" date="2024-07" db="EMBL/GenBank/DDBJ databases">
        <authorList>
            <person name="Akdeniz Z."/>
        </authorList>
    </citation>
    <scope>NUCLEOTIDE SEQUENCE [LARGE SCALE GENOMIC DNA]</scope>
</reference>
<evidence type="ECO:0000313" key="6">
    <source>
        <dbReference type="Proteomes" id="UP001642409"/>
    </source>
</evidence>
<dbReference type="PANTHER" id="PTHR21220">
    <property type="entry name" value="DNA-DEPENDENT METALLOPROTEASE SPRTN"/>
    <property type="match status" value="1"/>
</dbReference>
<dbReference type="PANTHER" id="PTHR21220:SF0">
    <property type="entry name" value="DNA-DEPENDENT METALLOPROTEASE SPRTN"/>
    <property type="match status" value="1"/>
</dbReference>
<evidence type="ECO:0000259" key="1">
    <source>
        <dbReference type="SMART" id="SM00731"/>
    </source>
</evidence>
<accession>A0AA86UQJ5</accession>
<comment type="caution">
    <text evidence="2">The sequence shown here is derived from an EMBL/GenBank/DDBJ whole genome shotgun (WGS) entry which is preliminary data.</text>
</comment>
<dbReference type="InterPro" id="IPR044245">
    <property type="entry name" value="Spartan"/>
</dbReference>
<dbReference type="Pfam" id="PF10263">
    <property type="entry name" value="SprT-like"/>
    <property type="match status" value="1"/>
</dbReference>
<dbReference type="EMBL" id="CATOUU010001119">
    <property type="protein sequence ID" value="CAI9973283.1"/>
    <property type="molecule type" value="Genomic_DNA"/>
</dbReference>
<dbReference type="GO" id="GO:0031593">
    <property type="term" value="F:polyubiquitin modification-dependent protein binding"/>
    <property type="evidence" value="ECO:0007669"/>
    <property type="project" value="TreeGrafter"/>
</dbReference>
<evidence type="ECO:0000313" key="5">
    <source>
        <dbReference type="EMBL" id="CAL6106913.1"/>
    </source>
</evidence>
<dbReference type="GO" id="GO:0006974">
    <property type="term" value="P:DNA damage response"/>
    <property type="evidence" value="ECO:0007669"/>
    <property type="project" value="InterPro"/>
</dbReference>
<dbReference type="Proteomes" id="UP001642409">
    <property type="component" value="Unassembled WGS sequence"/>
</dbReference>
<sequence length="194" mass="22339">MQISDQALFKSYNLYEMFDYYNQIVFNNELRPAKLYWAQKLEQAAGICTYVGTRTGYSTQPITIRLSIQLLGFRPEYDVVNVLVHEMIHALLFQRMVFEQNSHGPVWMAQAIRANDYFGLKITQYHYGISAEKVKQLDADRQKRVQESFLGNGTVLSQEEVEAVLDVVDVDDLEIVDIDEDDEVVDVDSIVSLD</sequence>
<dbReference type="EMBL" id="CAXDID020000621">
    <property type="protein sequence ID" value="CAL6106913.1"/>
    <property type="molecule type" value="Genomic_DNA"/>
</dbReference>
<dbReference type="GO" id="GO:0005634">
    <property type="term" value="C:nucleus"/>
    <property type="evidence" value="ECO:0007669"/>
    <property type="project" value="TreeGrafter"/>
</dbReference>
<dbReference type="SMART" id="SM00731">
    <property type="entry name" value="SprT"/>
    <property type="match status" value="1"/>
</dbReference>